<dbReference type="GO" id="GO:0005634">
    <property type="term" value="C:nucleus"/>
    <property type="evidence" value="ECO:0007669"/>
    <property type="project" value="UniProtKB-SubCell"/>
</dbReference>
<dbReference type="SUPFAM" id="SSF56300">
    <property type="entry name" value="Metallo-dependent phosphatases"/>
    <property type="match status" value="1"/>
</dbReference>
<keyword evidence="16" id="KW-1185">Reference proteome</keyword>
<keyword evidence="7" id="KW-0479">Metal-binding</keyword>
<comment type="cofactor">
    <cofactor evidence="1">
        <name>Mn(2+)</name>
        <dbReference type="ChEBI" id="CHEBI:29035"/>
    </cofactor>
</comment>
<evidence type="ECO:0000256" key="7">
    <source>
        <dbReference type="ARBA" id="ARBA00022723"/>
    </source>
</evidence>
<evidence type="ECO:0000256" key="8">
    <source>
        <dbReference type="ARBA" id="ARBA00022801"/>
    </source>
</evidence>
<evidence type="ECO:0000256" key="9">
    <source>
        <dbReference type="ARBA" id="ARBA00022833"/>
    </source>
</evidence>
<dbReference type="SMART" id="SM01124">
    <property type="entry name" value="DBR1"/>
    <property type="match status" value="1"/>
</dbReference>
<dbReference type="FunCoup" id="A0A2P6NYW7">
    <property type="interactions" value="716"/>
</dbReference>
<feature type="compositionally biased region" description="Acidic residues" evidence="13">
    <location>
        <begin position="404"/>
        <end position="414"/>
    </location>
</feature>
<dbReference type="AlphaFoldDB" id="A0A2P6NYW7"/>
<keyword evidence="10" id="KW-0408">Iron</keyword>
<evidence type="ECO:0000256" key="4">
    <source>
        <dbReference type="ARBA" id="ARBA00004123"/>
    </source>
</evidence>
<keyword evidence="6" id="KW-0507">mRNA processing</keyword>
<dbReference type="CDD" id="cd00844">
    <property type="entry name" value="MPP_Dbr1_N"/>
    <property type="match status" value="1"/>
</dbReference>
<dbReference type="InterPro" id="IPR004843">
    <property type="entry name" value="Calcineurin-like_PHP"/>
</dbReference>
<dbReference type="EMBL" id="MDYQ01000005">
    <property type="protein sequence ID" value="PRP89108.1"/>
    <property type="molecule type" value="Genomic_DNA"/>
</dbReference>
<dbReference type="Pfam" id="PF00149">
    <property type="entry name" value="Metallophos"/>
    <property type="match status" value="1"/>
</dbReference>
<sequence>MSTEQMLNIAVEGCAHGELDVIYDTIRMMEAEKGIKFDLLICCGDFQAVRNYEDLDAMAVPVKYRDIKQFHQYYSGEKVAPVLTIFVGGNHEASSHLYELPYGGWVAPNIYYMGFSNVINFAGLRIGGLTGIYKKRDYQTGHYEVPPFNEGDKRSFYHVRNADVFKLQQLRENAIDIFVGHDWPKGIENYGDRESLFRYKPFLRDDPDFGNPPSMDLLLKLKPSYWFAAHMHAKFAAIVGHPSETPNPRVTKFLALSKPLPGQNFIQAISIPHDGSPKVLQYDPEWLVVVARTKHLMSSSSDRVILPQVIGYEAKEEQMREVQAKVSLSIPNNFVRTARATIETVEFTPLRQGEENPQTVEILKMIQRCIDITSASSNAPSDTPSSHDQREEPKAQARDKPTENSEEIDLDDLSSEPAAAPAQTEKAEEEPKKFKLNLPPPVNT</sequence>
<evidence type="ECO:0000256" key="1">
    <source>
        <dbReference type="ARBA" id="ARBA00001936"/>
    </source>
</evidence>
<dbReference type="InterPro" id="IPR007708">
    <property type="entry name" value="DBR1_C"/>
</dbReference>
<dbReference type="Proteomes" id="UP000241769">
    <property type="component" value="Unassembled WGS sequence"/>
</dbReference>
<dbReference type="GO" id="GO:0046872">
    <property type="term" value="F:metal ion binding"/>
    <property type="evidence" value="ECO:0007669"/>
    <property type="project" value="UniProtKB-KW"/>
</dbReference>
<keyword evidence="9" id="KW-0862">Zinc</keyword>
<dbReference type="InterPro" id="IPR029052">
    <property type="entry name" value="Metallo-depent_PP-like"/>
</dbReference>
<reference evidence="15 16" key="1">
    <citation type="journal article" date="2018" name="Genome Biol. Evol.">
        <title>Multiple Roots of Fruiting Body Formation in Amoebozoa.</title>
        <authorList>
            <person name="Hillmann F."/>
            <person name="Forbes G."/>
            <person name="Novohradska S."/>
            <person name="Ferling I."/>
            <person name="Riege K."/>
            <person name="Groth M."/>
            <person name="Westermann M."/>
            <person name="Marz M."/>
            <person name="Spaller T."/>
            <person name="Winckler T."/>
            <person name="Schaap P."/>
            <person name="Glockner G."/>
        </authorList>
    </citation>
    <scope>NUCLEOTIDE SEQUENCE [LARGE SCALE GENOMIC DNA]</scope>
    <source>
        <strain evidence="15 16">Jena</strain>
    </source>
</reference>
<dbReference type="Pfam" id="PF05011">
    <property type="entry name" value="DBR1"/>
    <property type="match status" value="1"/>
</dbReference>
<comment type="subcellular location">
    <subcellularLocation>
        <location evidence="4">Nucleus</location>
    </subcellularLocation>
</comment>
<evidence type="ECO:0000256" key="2">
    <source>
        <dbReference type="ARBA" id="ARBA00001947"/>
    </source>
</evidence>
<evidence type="ECO:0000256" key="5">
    <source>
        <dbReference type="ARBA" id="ARBA00006045"/>
    </source>
</evidence>
<dbReference type="PANTHER" id="PTHR12849:SF0">
    <property type="entry name" value="LARIAT DEBRANCHING ENZYME"/>
    <property type="match status" value="1"/>
</dbReference>
<evidence type="ECO:0000259" key="14">
    <source>
        <dbReference type="SMART" id="SM01124"/>
    </source>
</evidence>
<dbReference type="PANTHER" id="PTHR12849">
    <property type="entry name" value="RNA LARIAT DEBRANCHING ENZYME"/>
    <property type="match status" value="1"/>
</dbReference>
<keyword evidence="11" id="KW-0464">Manganese</keyword>
<evidence type="ECO:0000256" key="11">
    <source>
        <dbReference type="ARBA" id="ARBA00023211"/>
    </source>
</evidence>
<keyword evidence="8" id="KW-0378">Hydrolase</keyword>
<feature type="region of interest" description="Disordered" evidence="13">
    <location>
        <begin position="375"/>
        <end position="444"/>
    </location>
</feature>
<evidence type="ECO:0000256" key="13">
    <source>
        <dbReference type="SAM" id="MobiDB-lite"/>
    </source>
</evidence>
<evidence type="ECO:0000313" key="16">
    <source>
        <dbReference type="Proteomes" id="UP000241769"/>
    </source>
</evidence>
<comment type="cofactor">
    <cofactor evidence="3">
        <name>Fe(2+)</name>
        <dbReference type="ChEBI" id="CHEBI:29033"/>
    </cofactor>
</comment>
<dbReference type="GO" id="GO:0008419">
    <property type="term" value="F:RNA lariat debranching enzyme activity"/>
    <property type="evidence" value="ECO:0007669"/>
    <property type="project" value="TreeGrafter"/>
</dbReference>
<dbReference type="FunFam" id="3.60.21.10:FF:000035">
    <property type="entry name" value="Lariat debranching enzyme"/>
    <property type="match status" value="1"/>
</dbReference>
<name>A0A2P6NYW7_9EUKA</name>
<feature type="domain" description="Lariat debranching enzyme C-terminal" evidence="14">
    <location>
        <begin position="241"/>
        <end position="369"/>
    </location>
</feature>
<evidence type="ECO:0000256" key="6">
    <source>
        <dbReference type="ARBA" id="ARBA00022664"/>
    </source>
</evidence>
<dbReference type="OrthoDB" id="407609at2759"/>
<evidence type="ECO:0000256" key="10">
    <source>
        <dbReference type="ARBA" id="ARBA00023004"/>
    </source>
</evidence>
<proteinExistence type="inferred from homology"/>
<keyword evidence="12" id="KW-0539">Nucleus</keyword>
<protein>
    <recommendedName>
        <fullName evidence="14">Lariat debranching enzyme C-terminal domain-containing protein</fullName>
    </recommendedName>
</protein>
<evidence type="ECO:0000313" key="15">
    <source>
        <dbReference type="EMBL" id="PRP89108.1"/>
    </source>
</evidence>
<gene>
    <name evidence="15" type="ORF">PROFUN_01828</name>
</gene>
<dbReference type="GO" id="GO:0000398">
    <property type="term" value="P:mRNA splicing, via spliceosome"/>
    <property type="evidence" value="ECO:0007669"/>
    <property type="project" value="TreeGrafter"/>
</dbReference>
<feature type="compositionally biased region" description="Polar residues" evidence="13">
    <location>
        <begin position="375"/>
        <end position="384"/>
    </location>
</feature>
<dbReference type="InParanoid" id="A0A2P6NYW7"/>
<organism evidence="15 16">
    <name type="scientific">Planoprotostelium fungivorum</name>
    <dbReference type="NCBI Taxonomy" id="1890364"/>
    <lineage>
        <taxon>Eukaryota</taxon>
        <taxon>Amoebozoa</taxon>
        <taxon>Evosea</taxon>
        <taxon>Variosea</taxon>
        <taxon>Cavosteliida</taxon>
        <taxon>Cavosteliaceae</taxon>
        <taxon>Planoprotostelium</taxon>
    </lineage>
</organism>
<comment type="cofactor">
    <cofactor evidence="2">
        <name>Zn(2+)</name>
        <dbReference type="ChEBI" id="CHEBI:29105"/>
    </cofactor>
</comment>
<dbReference type="STRING" id="1890364.A0A2P6NYW7"/>
<dbReference type="InterPro" id="IPR041816">
    <property type="entry name" value="Dbr1_N"/>
</dbReference>
<evidence type="ECO:0000256" key="3">
    <source>
        <dbReference type="ARBA" id="ARBA00001954"/>
    </source>
</evidence>
<evidence type="ECO:0000256" key="12">
    <source>
        <dbReference type="ARBA" id="ARBA00023242"/>
    </source>
</evidence>
<comment type="similarity">
    <text evidence="5">Belongs to the lariat debranching enzyme family.</text>
</comment>
<feature type="compositionally biased region" description="Basic and acidic residues" evidence="13">
    <location>
        <begin position="385"/>
        <end position="403"/>
    </location>
</feature>
<accession>A0A2P6NYW7</accession>
<comment type="caution">
    <text evidence="15">The sequence shown here is derived from an EMBL/GenBank/DDBJ whole genome shotgun (WGS) entry which is preliminary data.</text>
</comment>